<sequence length="150" mass="15986">MSTQRDNRKFLHLSTAQAVLVKLGLAVVLGVALLGVMVNTNAQQAHASTLSSSSASAAEVTGMINQVFGPDAPGALRVAQCESGLNPNAVNSMYIGNSRATGVFQILYPSTWYSTSQASASPYDAYANVRAAHDIFVRDGHSWREWVCQP</sequence>
<comment type="caution">
    <text evidence="2">The sequence shown here is derived from an EMBL/GenBank/DDBJ whole genome shotgun (WGS) entry which is preliminary data.</text>
</comment>
<organism evidence="2 3">
    <name type="scientific">Reticulibacter mediterranei</name>
    <dbReference type="NCBI Taxonomy" id="2778369"/>
    <lineage>
        <taxon>Bacteria</taxon>
        <taxon>Bacillati</taxon>
        <taxon>Chloroflexota</taxon>
        <taxon>Ktedonobacteria</taxon>
        <taxon>Ktedonobacterales</taxon>
        <taxon>Reticulibacteraceae</taxon>
        <taxon>Reticulibacter</taxon>
    </lineage>
</organism>
<dbReference type="Proteomes" id="UP000597444">
    <property type="component" value="Unassembled WGS sequence"/>
</dbReference>
<dbReference type="Gene3D" id="1.10.530.10">
    <property type="match status" value="1"/>
</dbReference>
<gene>
    <name evidence="2" type="ORF">KSF_042600</name>
</gene>
<keyword evidence="3" id="KW-1185">Reference proteome</keyword>
<dbReference type="InterPro" id="IPR023346">
    <property type="entry name" value="Lysozyme-like_dom_sf"/>
</dbReference>
<protein>
    <recommendedName>
        <fullName evidence="4">Transglycosylase SLT domain-containing protein</fullName>
    </recommendedName>
</protein>
<dbReference type="SUPFAM" id="SSF53955">
    <property type="entry name" value="Lysozyme-like"/>
    <property type="match status" value="1"/>
</dbReference>
<name>A0A8J3INE2_9CHLR</name>
<keyword evidence="1" id="KW-0812">Transmembrane</keyword>
<keyword evidence="1" id="KW-1133">Transmembrane helix</keyword>
<dbReference type="AlphaFoldDB" id="A0A8J3INE2"/>
<evidence type="ECO:0008006" key="4">
    <source>
        <dbReference type="Google" id="ProtNLM"/>
    </source>
</evidence>
<keyword evidence="1" id="KW-0472">Membrane</keyword>
<proteinExistence type="predicted"/>
<evidence type="ECO:0000256" key="1">
    <source>
        <dbReference type="SAM" id="Phobius"/>
    </source>
</evidence>
<evidence type="ECO:0000313" key="2">
    <source>
        <dbReference type="EMBL" id="GHO94212.1"/>
    </source>
</evidence>
<dbReference type="EMBL" id="BNJK01000001">
    <property type="protein sequence ID" value="GHO94212.1"/>
    <property type="molecule type" value="Genomic_DNA"/>
</dbReference>
<reference evidence="2" key="1">
    <citation type="submission" date="2020-10" db="EMBL/GenBank/DDBJ databases">
        <title>Taxonomic study of unclassified bacteria belonging to the class Ktedonobacteria.</title>
        <authorList>
            <person name="Yabe S."/>
            <person name="Wang C.M."/>
            <person name="Zheng Y."/>
            <person name="Sakai Y."/>
            <person name="Cavaletti L."/>
            <person name="Monciardini P."/>
            <person name="Donadio S."/>
        </authorList>
    </citation>
    <scope>NUCLEOTIDE SEQUENCE</scope>
    <source>
        <strain evidence="2">ID150040</strain>
    </source>
</reference>
<evidence type="ECO:0000313" key="3">
    <source>
        <dbReference type="Proteomes" id="UP000597444"/>
    </source>
</evidence>
<accession>A0A8J3INE2</accession>
<feature type="transmembrane region" description="Helical" evidence="1">
    <location>
        <begin position="20"/>
        <end position="38"/>
    </location>
</feature>
<dbReference type="RefSeq" id="WP_236064949.1">
    <property type="nucleotide sequence ID" value="NZ_BNJK01000001.1"/>
</dbReference>